<evidence type="ECO:0000313" key="16">
    <source>
        <dbReference type="Proteomes" id="UP000325981"/>
    </source>
</evidence>
<feature type="domain" description="AAA+ ATPase" evidence="14">
    <location>
        <begin position="37"/>
        <end position="178"/>
    </location>
</feature>
<dbReference type="InterPro" id="IPR022754">
    <property type="entry name" value="DNA_pol_III_gamma-3"/>
</dbReference>
<dbReference type="Gene3D" id="3.40.50.300">
    <property type="entry name" value="P-loop containing nucleotide triphosphate hydrolases"/>
    <property type="match status" value="1"/>
</dbReference>
<dbReference type="GO" id="GO:0006261">
    <property type="term" value="P:DNA-templated DNA replication"/>
    <property type="evidence" value="ECO:0007669"/>
    <property type="project" value="TreeGrafter"/>
</dbReference>
<dbReference type="GO" id="GO:0046872">
    <property type="term" value="F:metal ion binding"/>
    <property type="evidence" value="ECO:0007669"/>
    <property type="project" value="UniProtKB-KW"/>
</dbReference>
<dbReference type="InterPro" id="IPR027417">
    <property type="entry name" value="P-loop_NTPase"/>
</dbReference>
<evidence type="ECO:0000256" key="5">
    <source>
        <dbReference type="ARBA" id="ARBA00022723"/>
    </source>
</evidence>
<evidence type="ECO:0000256" key="11">
    <source>
        <dbReference type="ARBA" id="ARBA00037724"/>
    </source>
</evidence>
<gene>
    <name evidence="13 15" type="primary">dnaX</name>
    <name evidence="15" type="ORF">FQV33_01385</name>
</gene>
<dbReference type="Pfam" id="PF22608">
    <property type="entry name" value="DNAX_ATPase_lid"/>
    <property type="match status" value="1"/>
</dbReference>
<dbReference type="SMART" id="SM00382">
    <property type="entry name" value="AAA"/>
    <property type="match status" value="1"/>
</dbReference>
<dbReference type="OrthoDB" id="9810148at2"/>
<dbReference type="GO" id="GO:0005524">
    <property type="term" value="F:ATP binding"/>
    <property type="evidence" value="ECO:0007669"/>
    <property type="project" value="UniProtKB-KW"/>
</dbReference>
<dbReference type="Proteomes" id="UP000325981">
    <property type="component" value="Chromosome"/>
</dbReference>
<keyword evidence="9 13" id="KW-0239">DNA-directed DNA polymerase</keyword>
<keyword evidence="5" id="KW-0479">Metal-binding</keyword>
<dbReference type="InterPro" id="IPR050238">
    <property type="entry name" value="DNA_Rep/Repair_Clamp_Loader"/>
</dbReference>
<dbReference type="PANTHER" id="PTHR11669">
    <property type="entry name" value="REPLICATION FACTOR C / DNA POLYMERASE III GAMMA-TAU SUBUNIT"/>
    <property type="match status" value="1"/>
</dbReference>
<dbReference type="InterPro" id="IPR012763">
    <property type="entry name" value="DNA_pol_III_sug/sutau_N"/>
</dbReference>
<dbReference type="CDD" id="cd00009">
    <property type="entry name" value="AAA"/>
    <property type="match status" value="1"/>
</dbReference>
<dbReference type="EMBL" id="CP042427">
    <property type="protein sequence ID" value="QFQ32637.1"/>
    <property type="molecule type" value="Genomic_DNA"/>
</dbReference>
<evidence type="ECO:0000256" key="1">
    <source>
        <dbReference type="ARBA" id="ARBA00006360"/>
    </source>
</evidence>
<dbReference type="Gene3D" id="1.10.8.60">
    <property type="match status" value="1"/>
</dbReference>
<comment type="function">
    <text evidence="11 13">DNA polymerase III is a complex, multichain enzyme responsible for most of the replicative synthesis in bacteria. This DNA polymerase also exhibits 3' to 5' exonuclease activity.</text>
</comment>
<comment type="catalytic activity">
    <reaction evidence="12 13">
        <text>DNA(n) + a 2'-deoxyribonucleoside 5'-triphosphate = DNA(n+1) + diphosphate</text>
        <dbReference type="Rhea" id="RHEA:22508"/>
        <dbReference type="Rhea" id="RHEA-COMP:17339"/>
        <dbReference type="Rhea" id="RHEA-COMP:17340"/>
        <dbReference type="ChEBI" id="CHEBI:33019"/>
        <dbReference type="ChEBI" id="CHEBI:61560"/>
        <dbReference type="ChEBI" id="CHEBI:173112"/>
        <dbReference type="EC" id="2.7.7.7"/>
    </reaction>
</comment>
<sequence length="366" mass="42877">MNYQILARKYRPKYFKEIIGQNHIITSICNAISIKRIHHAWLLSGTRGIGKTTIGRLLAKSLNCQKNISAIPCRKCIVCREIEQGTSLDFIEIDAASRTKIEDMREILDNIYYAPIKSRFKIYLIDEVHMLSRYSFNALLKTLEEPPKHVKFILATTEIEKIPKTIISRCLYFTLNILSEEDIFNYLKFVLNNENINFDIDALKIISEYAKGSMRDALNLLEHAISFSKNNINLKNINEMLSIPSKKNVYLLTKFLLEKNSKKMMFLLNKMDKINIEWENVLIEVLRILHHIAMIKTYPLEWNENIYKNYQYDIKEIAHKKNKKNIQICYKILLDGRKNLTFSPNHKIGVKMTLLQAITEIKKEIS</sequence>
<dbReference type="NCBIfam" id="TIGR02397">
    <property type="entry name" value="dnaX_nterm"/>
    <property type="match status" value="1"/>
</dbReference>
<dbReference type="EC" id="2.7.7.7" evidence="13"/>
<evidence type="ECO:0000256" key="2">
    <source>
        <dbReference type="ARBA" id="ARBA00022679"/>
    </source>
</evidence>
<keyword evidence="4 13" id="KW-0235">DNA replication</keyword>
<dbReference type="InterPro" id="IPR008921">
    <property type="entry name" value="DNA_pol3_clamp-load_cplx_C"/>
</dbReference>
<dbReference type="InterPro" id="IPR045085">
    <property type="entry name" value="HLD_clamp_pol_III_gamma_tau"/>
</dbReference>
<evidence type="ECO:0000256" key="13">
    <source>
        <dbReference type="RuleBase" id="RU364063"/>
    </source>
</evidence>
<dbReference type="PANTHER" id="PTHR11669:SF0">
    <property type="entry name" value="PROTEIN STICHEL-LIKE 2"/>
    <property type="match status" value="1"/>
</dbReference>
<dbReference type="CDD" id="cd18137">
    <property type="entry name" value="HLD_clamp_pol_III_gamma_tau"/>
    <property type="match status" value="1"/>
</dbReference>
<dbReference type="Pfam" id="PF12169">
    <property type="entry name" value="DNA_pol3_gamma3"/>
    <property type="match status" value="1"/>
</dbReference>
<keyword evidence="8 13" id="KW-0067">ATP-binding</keyword>
<evidence type="ECO:0000313" key="15">
    <source>
        <dbReference type="EMBL" id="QFQ32637.1"/>
    </source>
</evidence>
<evidence type="ECO:0000256" key="6">
    <source>
        <dbReference type="ARBA" id="ARBA00022741"/>
    </source>
</evidence>
<dbReference type="Pfam" id="PF13177">
    <property type="entry name" value="DNA_pol3_delta2"/>
    <property type="match status" value="1"/>
</dbReference>
<comment type="similarity">
    <text evidence="1 13">Belongs to the DnaX/STICHEL family.</text>
</comment>
<dbReference type="FunFam" id="1.10.8.60:FF:000013">
    <property type="entry name" value="DNA polymerase III subunit gamma/tau"/>
    <property type="match status" value="1"/>
</dbReference>
<evidence type="ECO:0000256" key="4">
    <source>
        <dbReference type="ARBA" id="ARBA00022705"/>
    </source>
</evidence>
<dbReference type="Gene3D" id="1.20.272.10">
    <property type="match status" value="1"/>
</dbReference>
<dbReference type="FunFam" id="3.40.50.300:FF:000014">
    <property type="entry name" value="DNA polymerase III subunit gamma/tau"/>
    <property type="match status" value="1"/>
</dbReference>
<comment type="subunit">
    <text evidence="10 13">DNA polymerase III contains a core (composed of alpha, epsilon and theta chains) that associates with a tau subunit. This core dimerizes to form the POLIII' complex. PolIII' associates with the gamma complex (composed of gamma, delta, delta', psi and chi chains) and with the beta chain to form the complete DNA polymerase III complex.</text>
</comment>
<evidence type="ECO:0000256" key="10">
    <source>
        <dbReference type="ARBA" id="ARBA00026073"/>
    </source>
</evidence>
<proteinExistence type="inferred from homology"/>
<dbReference type="InterPro" id="IPR003593">
    <property type="entry name" value="AAA+_ATPase"/>
</dbReference>
<keyword evidence="6 13" id="KW-0547">Nucleotide-binding</keyword>
<evidence type="ECO:0000259" key="14">
    <source>
        <dbReference type="SMART" id="SM00382"/>
    </source>
</evidence>
<keyword evidence="3 13" id="KW-0548">Nucleotidyltransferase</keyword>
<dbReference type="GO" id="GO:0003887">
    <property type="term" value="F:DNA-directed DNA polymerase activity"/>
    <property type="evidence" value="ECO:0007669"/>
    <property type="project" value="UniProtKB-KW"/>
</dbReference>
<dbReference type="SUPFAM" id="SSF52540">
    <property type="entry name" value="P-loop containing nucleoside triphosphate hydrolases"/>
    <property type="match status" value="1"/>
</dbReference>
<dbReference type="AlphaFoldDB" id="A0A5J6ZCY9"/>
<dbReference type="GO" id="GO:0009360">
    <property type="term" value="C:DNA polymerase III complex"/>
    <property type="evidence" value="ECO:0007669"/>
    <property type="project" value="InterPro"/>
</dbReference>
<dbReference type="GO" id="GO:0003677">
    <property type="term" value="F:DNA binding"/>
    <property type="evidence" value="ECO:0007669"/>
    <property type="project" value="InterPro"/>
</dbReference>
<evidence type="ECO:0000256" key="9">
    <source>
        <dbReference type="ARBA" id="ARBA00022932"/>
    </source>
</evidence>
<accession>A0A5J6ZCY9</accession>
<name>A0A5J6ZCY9_9GAMM</name>
<reference evidence="15 16" key="1">
    <citation type="submission" date="2019-07" db="EMBL/GenBank/DDBJ databases">
        <title>Buchnera limit thermal tolerance of host aphids.</title>
        <authorList>
            <person name="Zhang B."/>
            <person name="Moran N."/>
        </authorList>
    </citation>
    <scope>NUCLEOTIDE SEQUENCE [LARGE SCALE GENOMIC DNA]</scope>
    <source>
        <strain evidence="15 16">Afa-UT1</strain>
    </source>
</reference>
<evidence type="ECO:0000256" key="12">
    <source>
        <dbReference type="ARBA" id="ARBA00049244"/>
    </source>
</evidence>
<evidence type="ECO:0000256" key="3">
    <source>
        <dbReference type="ARBA" id="ARBA00022695"/>
    </source>
</evidence>
<keyword evidence="7" id="KW-0862">Zinc</keyword>
<evidence type="ECO:0000256" key="8">
    <source>
        <dbReference type="ARBA" id="ARBA00022840"/>
    </source>
</evidence>
<dbReference type="NCBIfam" id="NF011522">
    <property type="entry name" value="PRK14961.1"/>
    <property type="match status" value="1"/>
</dbReference>
<dbReference type="RefSeq" id="WP_158347933.1">
    <property type="nucleotide sequence ID" value="NZ_CP042427.1"/>
</dbReference>
<protein>
    <recommendedName>
        <fullName evidence="13">DNA polymerase III subunit gamma/tau</fullName>
        <ecNumber evidence="13">2.7.7.7</ecNumber>
    </recommendedName>
</protein>
<organism evidence="15 16">
    <name type="scientific">Buchnera aphidicola</name>
    <name type="common">Aphis fabae</name>
    <dbReference type="NCBI Taxonomy" id="571430"/>
    <lineage>
        <taxon>Bacteria</taxon>
        <taxon>Pseudomonadati</taxon>
        <taxon>Pseudomonadota</taxon>
        <taxon>Gammaproteobacteria</taxon>
        <taxon>Enterobacterales</taxon>
        <taxon>Erwiniaceae</taxon>
        <taxon>Buchnera</taxon>
    </lineage>
</organism>
<dbReference type="SUPFAM" id="SSF48019">
    <property type="entry name" value="post-AAA+ oligomerization domain-like"/>
    <property type="match status" value="1"/>
</dbReference>
<keyword evidence="2 13" id="KW-0808">Transferase</keyword>
<evidence type="ECO:0000256" key="7">
    <source>
        <dbReference type="ARBA" id="ARBA00022833"/>
    </source>
</evidence>